<dbReference type="EMBL" id="JBDODL010002722">
    <property type="protein sequence ID" value="MES1922397.1"/>
    <property type="molecule type" value="Genomic_DNA"/>
</dbReference>
<comment type="caution">
    <text evidence="3">The sequence shown here is derived from an EMBL/GenBank/DDBJ whole genome shotgun (WGS) entry which is preliminary data.</text>
</comment>
<protein>
    <recommendedName>
        <fullName evidence="2">TFIIF beta subunit HTH domain-containing protein</fullName>
    </recommendedName>
</protein>
<evidence type="ECO:0000313" key="4">
    <source>
        <dbReference type="Proteomes" id="UP001439008"/>
    </source>
</evidence>
<keyword evidence="4" id="KW-1185">Reference proteome</keyword>
<feature type="compositionally biased region" description="Basic and acidic residues" evidence="1">
    <location>
        <begin position="1"/>
        <end position="15"/>
    </location>
</feature>
<dbReference type="InterPro" id="IPR040450">
    <property type="entry name" value="TFIIF_beta_HTH"/>
</dbReference>
<gene>
    <name evidence="3" type="ORF">MHBO_003910</name>
</gene>
<proteinExistence type="predicted"/>
<evidence type="ECO:0000256" key="1">
    <source>
        <dbReference type="SAM" id="MobiDB-lite"/>
    </source>
</evidence>
<evidence type="ECO:0000259" key="2">
    <source>
        <dbReference type="Pfam" id="PF02270"/>
    </source>
</evidence>
<feature type="domain" description="TFIIF beta subunit HTH" evidence="2">
    <location>
        <begin position="42"/>
        <end position="74"/>
    </location>
</feature>
<dbReference type="InterPro" id="IPR036390">
    <property type="entry name" value="WH_DNA-bd_sf"/>
</dbReference>
<dbReference type="Gene3D" id="1.10.10.10">
    <property type="entry name" value="Winged helix-like DNA-binding domain superfamily/Winged helix DNA-binding domain"/>
    <property type="match status" value="1"/>
</dbReference>
<dbReference type="InterPro" id="IPR036388">
    <property type="entry name" value="WH-like_DNA-bd_sf"/>
</dbReference>
<organism evidence="3 4">
    <name type="scientific">Bonamia ostreae</name>
    <dbReference type="NCBI Taxonomy" id="126728"/>
    <lineage>
        <taxon>Eukaryota</taxon>
        <taxon>Sar</taxon>
        <taxon>Rhizaria</taxon>
        <taxon>Endomyxa</taxon>
        <taxon>Ascetosporea</taxon>
        <taxon>Haplosporida</taxon>
        <taxon>Bonamia</taxon>
    </lineage>
</organism>
<dbReference type="Pfam" id="PF02270">
    <property type="entry name" value="TFIIF_beta"/>
    <property type="match status" value="1"/>
</dbReference>
<evidence type="ECO:0000313" key="3">
    <source>
        <dbReference type="EMBL" id="MES1922397.1"/>
    </source>
</evidence>
<dbReference type="SUPFAM" id="SSF46785">
    <property type="entry name" value="Winged helix' DNA-binding domain"/>
    <property type="match status" value="1"/>
</dbReference>
<feature type="non-terminal residue" evidence="3">
    <location>
        <position position="93"/>
    </location>
</feature>
<sequence>MTEKDAKTDFQKEKILQTGANSDLAENKPGNRQKKKRKMRHRMDQNELINKLFEAFDNKSHYKLNELVLLTDQPLVSKLILELFEGDFAEDLL</sequence>
<name>A0ABV2ARV1_9EUKA</name>
<feature type="region of interest" description="Disordered" evidence="1">
    <location>
        <begin position="1"/>
        <end position="42"/>
    </location>
</feature>
<dbReference type="Proteomes" id="UP001439008">
    <property type="component" value="Unassembled WGS sequence"/>
</dbReference>
<accession>A0ABV2ARV1</accession>
<reference evidence="3 4" key="1">
    <citation type="journal article" date="2024" name="BMC Biol.">
        <title>Comparative genomics of Ascetosporea gives new insight into the evolutionary basis for animal parasitism in Rhizaria.</title>
        <authorList>
            <person name="Hiltunen Thoren M."/>
            <person name="Onut-Brannstrom I."/>
            <person name="Alfjorden A."/>
            <person name="Peckova H."/>
            <person name="Swords F."/>
            <person name="Hooper C."/>
            <person name="Holzer A.S."/>
            <person name="Bass D."/>
            <person name="Burki F."/>
        </authorList>
    </citation>
    <scope>NUCLEOTIDE SEQUENCE [LARGE SCALE GENOMIC DNA]</scope>
    <source>
        <strain evidence="3">20-A016</strain>
    </source>
</reference>
<feature type="compositionally biased region" description="Basic residues" evidence="1">
    <location>
        <begin position="31"/>
        <end position="41"/>
    </location>
</feature>